<accession>A0A1H5FJN5</accession>
<feature type="transmembrane region" description="Helical" evidence="4">
    <location>
        <begin position="388"/>
        <end position="407"/>
    </location>
</feature>
<dbReference type="EMBL" id="FNTV01000001">
    <property type="protein sequence ID" value="SEE03198.1"/>
    <property type="molecule type" value="Genomic_DNA"/>
</dbReference>
<dbReference type="GO" id="GO:0016757">
    <property type="term" value="F:glycosyltransferase activity"/>
    <property type="evidence" value="ECO:0007669"/>
    <property type="project" value="UniProtKB-KW"/>
</dbReference>
<proteinExistence type="inferred from homology"/>
<protein>
    <submittedName>
        <fullName evidence="5">Glycosyltransferase, catalytic subunit of cellulose synthase and poly-beta-1,6-N-acetylglucosamine synthase</fullName>
    </submittedName>
</protein>
<keyword evidence="3 5" id="KW-0808">Transferase</keyword>
<dbReference type="InterPro" id="IPR029044">
    <property type="entry name" value="Nucleotide-diphossugar_trans"/>
</dbReference>
<name>A0A1H5FJN5_9MICC</name>
<keyword evidence="4" id="KW-1133">Transmembrane helix</keyword>
<evidence type="ECO:0000256" key="3">
    <source>
        <dbReference type="ARBA" id="ARBA00022679"/>
    </source>
</evidence>
<evidence type="ECO:0000313" key="6">
    <source>
        <dbReference type="Proteomes" id="UP000182725"/>
    </source>
</evidence>
<dbReference type="Pfam" id="PF13641">
    <property type="entry name" value="Glyco_tranf_2_3"/>
    <property type="match status" value="1"/>
</dbReference>
<evidence type="ECO:0000256" key="2">
    <source>
        <dbReference type="ARBA" id="ARBA00022676"/>
    </source>
</evidence>
<keyword evidence="4" id="KW-0472">Membrane</keyword>
<dbReference type="Proteomes" id="UP000182725">
    <property type="component" value="Unassembled WGS sequence"/>
</dbReference>
<dbReference type="Gene3D" id="3.90.550.10">
    <property type="entry name" value="Spore Coat Polysaccharide Biosynthesis Protein SpsA, Chain A"/>
    <property type="match status" value="1"/>
</dbReference>
<feature type="transmembrane region" description="Helical" evidence="4">
    <location>
        <begin position="31"/>
        <end position="52"/>
    </location>
</feature>
<evidence type="ECO:0000313" key="5">
    <source>
        <dbReference type="EMBL" id="SEE03198.1"/>
    </source>
</evidence>
<dbReference type="AlphaFoldDB" id="A0A1H5FJN5"/>
<dbReference type="SUPFAM" id="SSF53448">
    <property type="entry name" value="Nucleotide-diphospho-sugar transferases"/>
    <property type="match status" value="1"/>
</dbReference>
<feature type="transmembrane region" description="Helical" evidence="4">
    <location>
        <begin position="419"/>
        <end position="438"/>
    </location>
</feature>
<evidence type="ECO:0000256" key="4">
    <source>
        <dbReference type="SAM" id="Phobius"/>
    </source>
</evidence>
<dbReference type="PANTHER" id="PTHR43630:SF1">
    <property type="entry name" value="POLY-BETA-1,6-N-ACETYL-D-GLUCOSAMINE SYNTHASE"/>
    <property type="match status" value="1"/>
</dbReference>
<organism evidence="5 6">
    <name type="scientific">Arthrobacter alpinus</name>
    <dbReference type="NCBI Taxonomy" id="656366"/>
    <lineage>
        <taxon>Bacteria</taxon>
        <taxon>Bacillati</taxon>
        <taxon>Actinomycetota</taxon>
        <taxon>Actinomycetes</taxon>
        <taxon>Micrococcales</taxon>
        <taxon>Micrococcaceae</taxon>
        <taxon>Arthrobacter</taxon>
    </lineage>
</organism>
<comment type="similarity">
    <text evidence="1">Belongs to the glycosyltransferase 2 family.</text>
</comment>
<dbReference type="PANTHER" id="PTHR43630">
    <property type="entry name" value="POLY-BETA-1,6-N-ACETYL-D-GLUCOSAMINE SYNTHASE"/>
    <property type="match status" value="1"/>
</dbReference>
<evidence type="ECO:0000256" key="1">
    <source>
        <dbReference type="ARBA" id="ARBA00006739"/>
    </source>
</evidence>
<keyword evidence="2" id="KW-0328">Glycosyltransferase</keyword>
<sequence length="473" mass="52563">MRVRACYKPGSALPASISSGDILSFFESAQALAFVLLVTFLAYVAILLVPFLTRKQDPEGDPTLFDWHFFIPCRDEEVVIKNTVRSLVTQFPGAHIWVIDDDSEDSTAEVVVAMSRENSKIHLIQRRRPNARTGKGDALNAAYAALNAWLPATTDRTRCIVAVVDGDGELAPNALAQASGSLAFGDPTVGAAQAAVWMRNRNDPNPASGNSRLKQAMARYLVRMQDIEFRTTIAAMQSLRRHTLSVGLGGNGQFTRLSALDAVADIAKRPWHGGLLEDYELAIHIMLAGHHTVYMHDTHVSQEALPSVRRLLTQRTRWCQGGMQCSRYLKNIFVSPHFTNLGALESSYFLLIPYVQLIGLFLWPTLFLSMIGSGAVTAGSVALWLSQAWWLIPLILLTGVVPFALWGPIYRRQAEPGRNFFMGLVWGVGYWLYMYQSYVCVLRAGFRMLTGRNGWAKTRRNNESDAQLLAKEA</sequence>
<gene>
    <name evidence="5" type="ORF">SAMN04489740_0517</name>
</gene>
<keyword evidence="4" id="KW-0812">Transmembrane</keyword>
<reference evidence="5 6" key="1">
    <citation type="submission" date="2016-10" db="EMBL/GenBank/DDBJ databases">
        <authorList>
            <person name="de Groot N.N."/>
        </authorList>
    </citation>
    <scope>NUCLEOTIDE SEQUENCE [LARGE SCALE GENOMIC DNA]</scope>
    <source>
        <strain evidence="5 6">DSM 22274</strain>
    </source>
</reference>